<dbReference type="Pfam" id="PF02581">
    <property type="entry name" value="TMP-TENI"/>
    <property type="match status" value="1"/>
</dbReference>
<dbReference type="InterPro" id="IPR036206">
    <property type="entry name" value="ThiamineP_synth_sf"/>
</dbReference>
<evidence type="ECO:0000259" key="1">
    <source>
        <dbReference type="Pfam" id="PF02581"/>
    </source>
</evidence>
<reference evidence="2 3" key="1">
    <citation type="submission" date="2024-05" db="EMBL/GenBank/DDBJ databases">
        <title>Sphingomonas sp. HF-S3 16S ribosomal RNA gene Genome sequencing and assembly.</title>
        <authorList>
            <person name="Lee H."/>
        </authorList>
    </citation>
    <scope>NUCLEOTIDE SEQUENCE [LARGE SCALE GENOMIC DNA]</scope>
    <source>
        <strain evidence="2 3">HF-S3</strain>
    </source>
</reference>
<accession>A0ABV0BET4</accession>
<feature type="domain" description="Thiamine phosphate synthase/TenI" evidence="1">
    <location>
        <begin position="89"/>
        <end position="165"/>
    </location>
</feature>
<dbReference type="Proteomes" id="UP001427805">
    <property type="component" value="Unassembled WGS sequence"/>
</dbReference>
<dbReference type="Gene3D" id="3.20.20.70">
    <property type="entry name" value="Aldolase class I"/>
    <property type="match status" value="1"/>
</dbReference>
<evidence type="ECO:0000313" key="2">
    <source>
        <dbReference type="EMBL" id="MEN3748585.1"/>
    </source>
</evidence>
<dbReference type="CDD" id="cd00564">
    <property type="entry name" value="TMP_TenI"/>
    <property type="match status" value="1"/>
</dbReference>
<sequence length="168" mass="18329">MRRRHPSLPAIWLMTDPRMGDALWPALERLPRGSGVVFRHYGVPGRRALYDRVARIARRRGLLLVAADLPGSRHVHNGRHRGAGVRTAAAHSRREAIQAIRAGADLLFVSPVFATRSHPGAQTLGRIRFGLLVRHLPVPVIALGGMTEARMRGLPGASGWAAIDAWSG</sequence>
<evidence type="ECO:0000313" key="3">
    <source>
        <dbReference type="Proteomes" id="UP001427805"/>
    </source>
</evidence>
<proteinExistence type="predicted"/>
<name>A0ABV0BET4_9SPHN</name>
<dbReference type="InterPro" id="IPR022998">
    <property type="entry name" value="ThiamineP_synth_TenI"/>
</dbReference>
<dbReference type="InterPro" id="IPR013785">
    <property type="entry name" value="Aldolase_TIM"/>
</dbReference>
<organism evidence="2 3">
    <name type="scientific">Sphingomonas rustica</name>
    <dbReference type="NCBI Taxonomy" id="3103142"/>
    <lineage>
        <taxon>Bacteria</taxon>
        <taxon>Pseudomonadati</taxon>
        <taxon>Pseudomonadota</taxon>
        <taxon>Alphaproteobacteria</taxon>
        <taxon>Sphingomonadales</taxon>
        <taxon>Sphingomonadaceae</taxon>
        <taxon>Sphingomonas</taxon>
    </lineage>
</organism>
<dbReference type="SUPFAM" id="SSF51391">
    <property type="entry name" value="Thiamin phosphate synthase"/>
    <property type="match status" value="1"/>
</dbReference>
<keyword evidence="3" id="KW-1185">Reference proteome</keyword>
<protein>
    <submittedName>
        <fullName evidence="2">Thiamine phosphate synthase</fullName>
    </submittedName>
</protein>
<comment type="caution">
    <text evidence="2">The sequence shown here is derived from an EMBL/GenBank/DDBJ whole genome shotgun (WGS) entry which is preliminary data.</text>
</comment>
<dbReference type="EMBL" id="JBDIZK010000009">
    <property type="protein sequence ID" value="MEN3748585.1"/>
    <property type="molecule type" value="Genomic_DNA"/>
</dbReference>
<gene>
    <name evidence="2" type="ORF">TPR58_15520</name>
</gene>
<dbReference type="RefSeq" id="WP_346247609.1">
    <property type="nucleotide sequence ID" value="NZ_JBDIZK010000009.1"/>
</dbReference>